<evidence type="ECO:0000256" key="1">
    <source>
        <dbReference type="ARBA" id="ARBA00004370"/>
    </source>
</evidence>
<name>A0A2U8FCD1_9HELI</name>
<dbReference type="Proteomes" id="UP000244890">
    <property type="component" value="Chromosome"/>
</dbReference>
<dbReference type="InterPro" id="IPR025423">
    <property type="entry name" value="TMEM205-like"/>
</dbReference>
<comment type="subcellular location">
    <subcellularLocation>
        <location evidence="1">Membrane</location>
    </subcellularLocation>
</comment>
<gene>
    <name evidence="7" type="ORF">CDV25_03400</name>
</gene>
<feature type="transmembrane region" description="Helical" evidence="5">
    <location>
        <begin position="135"/>
        <end position="157"/>
    </location>
</feature>
<keyword evidence="2 5" id="KW-0812">Transmembrane</keyword>
<evidence type="ECO:0000256" key="3">
    <source>
        <dbReference type="ARBA" id="ARBA00022989"/>
    </source>
</evidence>
<evidence type="ECO:0000256" key="5">
    <source>
        <dbReference type="SAM" id="Phobius"/>
    </source>
</evidence>
<dbReference type="RefSeq" id="WP_108910774.1">
    <property type="nucleotide sequence ID" value="NZ_CP021886.1"/>
</dbReference>
<feature type="transmembrane region" description="Helical" evidence="5">
    <location>
        <begin position="56"/>
        <end position="82"/>
    </location>
</feature>
<evidence type="ECO:0000259" key="6">
    <source>
        <dbReference type="Pfam" id="PF13664"/>
    </source>
</evidence>
<keyword evidence="3 5" id="KW-1133">Transmembrane helix</keyword>
<keyword evidence="4 5" id="KW-0472">Membrane</keyword>
<protein>
    <recommendedName>
        <fullName evidence="6">TMEM205-like domain-containing protein</fullName>
    </recommendedName>
</protein>
<dbReference type="AlphaFoldDB" id="A0A2U8FCD1"/>
<evidence type="ECO:0000313" key="8">
    <source>
        <dbReference type="Proteomes" id="UP000244890"/>
    </source>
</evidence>
<evidence type="ECO:0000256" key="4">
    <source>
        <dbReference type="ARBA" id="ARBA00023136"/>
    </source>
</evidence>
<feature type="transmembrane region" description="Helical" evidence="5">
    <location>
        <begin position="94"/>
        <end position="115"/>
    </location>
</feature>
<proteinExistence type="predicted"/>
<evidence type="ECO:0000313" key="7">
    <source>
        <dbReference type="EMBL" id="AWI33911.1"/>
    </source>
</evidence>
<dbReference type="EMBL" id="CP021886">
    <property type="protein sequence ID" value="AWI33911.1"/>
    <property type="molecule type" value="Genomic_DNA"/>
</dbReference>
<dbReference type="GO" id="GO:0016020">
    <property type="term" value="C:membrane"/>
    <property type="evidence" value="ECO:0007669"/>
    <property type="project" value="UniProtKB-SubCell"/>
</dbReference>
<dbReference type="KEGG" id="had:CDV25_03400"/>
<organism evidence="7 8">
    <name type="scientific">Helicobacter apodemus</name>
    <dbReference type="NCBI Taxonomy" id="135569"/>
    <lineage>
        <taxon>Bacteria</taxon>
        <taxon>Pseudomonadati</taxon>
        <taxon>Campylobacterota</taxon>
        <taxon>Epsilonproteobacteria</taxon>
        <taxon>Campylobacterales</taxon>
        <taxon>Helicobacteraceae</taxon>
        <taxon>Helicobacter</taxon>
    </lineage>
</organism>
<dbReference type="Pfam" id="PF13664">
    <property type="entry name" value="DUF4149"/>
    <property type="match status" value="1"/>
</dbReference>
<sequence length="167" mass="18964">MQHLFKLRPYFLTLYLLLIAVSLGAGLASGAFATSSIFRAAEIVKNLEITTFQSGVLMTSIFIKLNVLLNILALYILIYEIFTLSVCRKKVTPLLGLINVILIFLFTLYYTPFIVEAQSLGEESFYSETFATMHHQSVLVFKALMASLFILFIYRLLRIINSDCKDK</sequence>
<reference evidence="7 8" key="1">
    <citation type="submission" date="2017-06" db="EMBL/GenBank/DDBJ databases">
        <title>Complete genome of Helicobacter apodemus.</title>
        <authorList>
            <person name="Cho S."/>
        </authorList>
    </citation>
    <scope>NUCLEOTIDE SEQUENCE [LARGE SCALE GENOMIC DNA]</scope>
    <source>
        <strain evidence="8">SNUVETPUB-15-01</strain>
    </source>
</reference>
<accession>A0A2U8FCD1</accession>
<evidence type="ECO:0000256" key="2">
    <source>
        <dbReference type="ARBA" id="ARBA00022692"/>
    </source>
</evidence>
<feature type="domain" description="TMEM205-like" evidence="6">
    <location>
        <begin position="17"/>
        <end position="121"/>
    </location>
</feature>
<dbReference type="OrthoDB" id="5362812at2"/>